<evidence type="ECO:0000256" key="1">
    <source>
        <dbReference type="SAM" id="MobiDB-lite"/>
    </source>
</evidence>
<dbReference type="Proteomes" id="UP001174677">
    <property type="component" value="Chromosome 3"/>
</dbReference>
<evidence type="ECO:0000313" key="3">
    <source>
        <dbReference type="Proteomes" id="UP001174677"/>
    </source>
</evidence>
<name>A0ABQ9N1K9_HEVBR</name>
<feature type="non-terminal residue" evidence="2">
    <location>
        <position position="80"/>
    </location>
</feature>
<proteinExistence type="predicted"/>
<dbReference type="EMBL" id="JARPOI010000003">
    <property type="protein sequence ID" value="KAJ9185183.1"/>
    <property type="molecule type" value="Genomic_DNA"/>
</dbReference>
<feature type="compositionally biased region" description="Polar residues" evidence="1">
    <location>
        <begin position="28"/>
        <end position="39"/>
    </location>
</feature>
<keyword evidence="3" id="KW-1185">Reference proteome</keyword>
<accession>A0ABQ9N1K9</accession>
<evidence type="ECO:0000313" key="2">
    <source>
        <dbReference type="EMBL" id="KAJ9185183.1"/>
    </source>
</evidence>
<reference evidence="2" key="1">
    <citation type="journal article" date="2023" name="Plant Biotechnol. J.">
        <title>Chromosome-level wild Hevea brasiliensis genome provides new tools for genomic-assisted breeding and valuable loci to elevate rubber yield.</title>
        <authorList>
            <person name="Cheng H."/>
            <person name="Song X."/>
            <person name="Hu Y."/>
            <person name="Wu T."/>
            <person name="Yang Q."/>
            <person name="An Z."/>
            <person name="Feng S."/>
            <person name="Deng Z."/>
            <person name="Wu W."/>
            <person name="Zeng X."/>
            <person name="Tu M."/>
            <person name="Wang X."/>
            <person name="Huang H."/>
        </authorList>
    </citation>
    <scope>NUCLEOTIDE SEQUENCE</scope>
    <source>
        <strain evidence="2">MT/VB/25A 57/8</strain>
    </source>
</reference>
<organism evidence="2 3">
    <name type="scientific">Hevea brasiliensis</name>
    <name type="common">Para rubber tree</name>
    <name type="synonym">Siphonia brasiliensis</name>
    <dbReference type="NCBI Taxonomy" id="3981"/>
    <lineage>
        <taxon>Eukaryota</taxon>
        <taxon>Viridiplantae</taxon>
        <taxon>Streptophyta</taxon>
        <taxon>Embryophyta</taxon>
        <taxon>Tracheophyta</taxon>
        <taxon>Spermatophyta</taxon>
        <taxon>Magnoliopsida</taxon>
        <taxon>eudicotyledons</taxon>
        <taxon>Gunneridae</taxon>
        <taxon>Pentapetalae</taxon>
        <taxon>rosids</taxon>
        <taxon>fabids</taxon>
        <taxon>Malpighiales</taxon>
        <taxon>Euphorbiaceae</taxon>
        <taxon>Crotonoideae</taxon>
        <taxon>Micrandreae</taxon>
        <taxon>Hevea</taxon>
    </lineage>
</organism>
<comment type="caution">
    <text evidence="2">The sequence shown here is derived from an EMBL/GenBank/DDBJ whole genome shotgun (WGS) entry which is preliminary data.</text>
</comment>
<feature type="region of interest" description="Disordered" evidence="1">
    <location>
        <begin position="1"/>
        <end position="44"/>
    </location>
</feature>
<gene>
    <name evidence="2" type="ORF">P3X46_004842</name>
</gene>
<sequence length="80" mass="8830">MKLMKEISQNRPTSEPNLPLPPPLPTTVDSHQASTSFTFQPPIPDPTITVNLTLPNNDLPFPYYPTISNAELHPSITIPP</sequence>
<protein>
    <submittedName>
        <fullName evidence="2">Uncharacterized protein</fullName>
    </submittedName>
</protein>